<feature type="binding site" evidence="7">
    <location>
        <position position="209"/>
    </location>
    <ligand>
        <name>Mg(2+)</name>
        <dbReference type="ChEBI" id="CHEBI:18420"/>
        <label>1</label>
        <note>catalytic</note>
    </ligand>
</feature>
<dbReference type="PANTHER" id="PTHR20854:SF4">
    <property type="entry name" value="INOSITOL-1-MONOPHOSPHATASE-RELATED"/>
    <property type="match status" value="1"/>
</dbReference>
<dbReference type="CDD" id="cd01639">
    <property type="entry name" value="IMPase"/>
    <property type="match status" value="1"/>
</dbReference>
<accession>A0A8J7QDQ4</accession>
<dbReference type="InterPro" id="IPR022337">
    <property type="entry name" value="Inositol_monophosphatase_SuhB"/>
</dbReference>
<gene>
    <name evidence="9" type="ORF">J3U88_01915</name>
</gene>
<dbReference type="InterPro" id="IPR000760">
    <property type="entry name" value="Inositol_monophosphatase-like"/>
</dbReference>
<evidence type="ECO:0000313" key="9">
    <source>
        <dbReference type="EMBL" id="MBO1317198.1"/>
    </source>
</evidence>
<protein>
    <recommendedName>
        <fullName evidence="8">Inositol-1-monophosphatase</fullName>
        <ecNumber evidence="8">3.1.3.25</ecNumber>
    </recommendedName>
</protein>
<dbReference type="SUPFAM" id="SSF56655">
    <property type="entry name" value="Carbohydrate phosphatase"/>
    <property type="match status" value="1"/>
</dbReference>
<dbReference type="GO" id="GO:0008934">
    <property type="term" value="F:inositol monophosphate 1-phosphatase activity"/>
    <property type="evidence" value="ECO:0007669"/>
    <property type="project" value="InterPro"/>
</dbReference>
<evidence type="ECO:0000256" key="7">
    <source>
        <dbReference type="PIRSR" id="PIRSR600760-2"/>
    </source>
</evidence>
<reference evidence="9" key="1">
    <citation type="submission" date="2021-03" db="EMBL/GenBank/DDBJ databases">
        <authorList>
            <person name="Wang G."/>
        </authorList>
    </citation>
    <scope>NUCLEOTIDE SEQUENCE</scope>
    <source>
        <strain evidence="9">KCTC 12899</strain>
    </source>
</reference>
<evidence type="ECO:0000256" key="5">
    <source>
        <dbReference type="ARBA" id="ARBA00022801"/>
    </source>
</evidence>
<dbReference type="EMBL" id="JAFREP010000001">
    <property type="protein sequence ID" value="MBO1317198.1"/>
    <property type="molecule type" value="Genomic_DNA"/>
</dbReference>
<sequence length="255" mass="28181">MEQRVEILKRAAEAAGRVLSNGFRQTLHIDQKGELDLVTDIDRAAERAILDILDAEVPEDTIVAEESGRREGSNRFKWIIDPLDGTTNFANGFPHFSVSIGLMETGLLRAGIVFDPIKDEWFEAHRGKGATLNGRMIRVGEKTSLAEALGVTGFSYDRRERMPELLARVESFLMHTRGLRRLGSAALDLCYVACGRFDVFLEDGLNAWDMAAGCLIVEESGGILSRLNGKPFDVDGGEVIACNTHLARIVRAHIR</sequence>
<dbReference type="AlphaFoldDB" id="A0A8J7QDQ4"/>
<evidence type="ECO:0000256" key="2">
    <source>
        <dbReference type="ARBA" id="ARBA00001946"/>
    </source>
</evidence>
<dbReference type="PRINTS" id="PR01959">
    <property type="entry name" value="SBIMPHPHTASE"/>
</dbReference>
<keyword evidence="10" id="KW-1185">Reference proteome</keyword>
<name>A0A8J7QDQ4_9BACT</name>
<comment type="cofactor">
    <cofactor evidence="2 7 8">
        <name>Mg(2+)</name>
        <dbReference type="ChEBI" id="CHEBI:18420"/>
    </cofactor>
</comment>
<dbReference type="InterPro" id="IPR020550">
    <property type="entry name" value="Inositol_monophosphatase_CS"/>
</dbReference>
<comment type="caution">
    <text evidence="9">The sequence shown here is derived from an EMBL/GenBank/DDBJ whole genome shotgun (WGS) entry which is preliminary data.</text>
</comment>
<evidence type="ECO:0000256" key="1">
    <source>
        <dbReference type="ARBA" id="ARBA00001033"/>
    </source>
</evidence>
<dbReference type="Proteomes" id="UP000664417">
    <property type="component" value="Unassembled WGS sequence"/>
</dbReference>
<evidence type="ECO:0000256" key="3">
    <source>
        <dbReference type="ARBA" id="ARBA00009759"/>
    </source>
</evidence>
<dbReference type="GO" id="GO:0046854">
    <property type="term" value="P:phosphatidylinositol phosphate biosynthetic process"/>
    <property type="evidence" value="ECO:0007669"/>
    <property type="project" value="InterPro"/>
</dbReference>
<dbReference type="FunFam" id="3.30.540.10:FF:000003">
    <property type="entry name" value="Inositol-1-monophosphatase"/>
    <property type="match status" value="1"/>
</dbReference>
<feature type="binding site" evidence="7">
    <location>
        <position position="84"/>
    </location>
    <ligand>
        <name>Mg(2+)</name>
        <dbReference type="ChEBI" id="CHEBI:18420"/>
        <label>1</label>
        <note>catalytic</note>
    </ligand>
</feature>
<feature type="binding site" evidence="7">
    <location>
        <position position="81"/>
    </location>
    <ligand>
        <name>Mg(2+)</name>
        <dbReference type="ChEBI" id="CHEBI:18420"/>
        <label>1</label>
        <note>catalytic</note>
    </ligand>
</feature>
<dbReference type="PROSITE" id="PS00629">
    <property type="entry name" value="IMP_1"/>
    <property type="match status" value="1"/>
</dbReference>
<comment type="similarity">
    <text evidence="3 8">Belongs to the inositol monophosphatase superfamily.</text>
</comment>
<dbReference type="EC" id="3.1.3.25" evidence="8"/>
<dbReference type="PANTHER" id="PTHR20854">
    <property type="entry name" value="INOSITOL MONOPHOSPHATASE"/>
    <property type="match status" value="1"/>
</dbReference>
<comment type="catalytic activity">
    <reaction evidence="1 8">
        <text>a myo-inositol phosphate + H2O = myo-inositol + phosphate</text>
        <dbReference type="Rhea" id="RHEA:24056"/>
        <dbReference type="ChEBI" id="CHEBI:15377"/>
        <dbReference type="ChEBI" id="CHEBI:17268"/>
        <dbReference type="ChEBI" id="CHEBI:43474"/>
        <dbReference type="ChEBI" id="CHEBI:84139"/>
        <dbReference type="EC" id="3.1.3.25"/>
    </reaction>
</comment>
<evidence type="ECO:0000256" key="4">
    <source>
        <dbReference type="ARBA" id="ARBA00022723"/>
    </source>
</evidence>
<dbReference type="GO" id="GO:0046872">
    <property type="term" value="F:metal ion binding"/>
    <property type="evidence" value="ECO:0007669"/>
    <property type="project" value="UniProtKB-KW"/>
</dbReference>
<feature type="binding site" evidence="7">
    <location>
        <position position="65"/>
    </location>
    <ligand>
        <name>Mg(2+)</name>
        <dbReference type="ChEBI" id="CHEBI:18420"/>
        <label>1</label>
        <note>catalytic</note>
    </ligand>
</feature>
<dbReference type="RefSeq" id="WP_207856429.1">
    <property type="nucleotide sequence ID" value="NZ_JAFREP010000001.1"/>
</dbReference>
<dbReference type="GO" id="GO:0006020">
    <property type="term" value="P:inositol metabolic process"/>
    <property type="evidence" value="ECO:0007669"/>
    <property type="project" value="TreeGrafter"/>
</dbReference>
<proteinExistence type="inferred from homology"/>
<dbReference type="Gene3D" id="3.30.540.10">
    <property type="entry name" value="Fructose-1,6-Bisphosphatase, subunit A, domain 1"/>
    <property type="match status" value="1"/>
</dbReference>
<keyword evidence="5 8" id="KW-0378">Hydrolase</keyword>
<keyword evidence="4 7" id="KW-0479">Metal-binding</keyword>
<evidence type="ECO:0000256" key="6">
    <source>
        <dbReference type="ARBA" id="ARBA00022842"/>
    </source>
</evidence>
<dbReference type="Pfam" id="PF00459">
    <property type="entry name" value="Inositol_P"/>
    <property type="match status" value="1"/>
</dbReference>
<evidence type="ECO:0000313" key="10">
    <source>
        <dbReference type="Proteomes" id="UP000664417"/>
    </source>
</evidence>
<dbReference type="PROSITE" id="PS00630">
    <property type="entry name" value="IMP_2"/>
    <property type="match status" value="1"/>
</dbReference>
<dbReference type="Gene3D" id="3.40.190.80">
    <property type="match status" value="1"/>
</dbReference>
<keyword evidence="6 7" id="KW-0460">Magnesium</keyword>
<dbReference type="InterPro" id="IPR020583">
    <property type="entry name" value="Inositol_monoP_metal-BS"/>
</dbReference>
<dbReference type="InterPro" id="IPR033942">
    <property type="entry name" value="IMPase"/>
</dbReference>
<organism evidence="9 10">
    <name type="scientific">Acanthopleuribacter pedis</name>
    <dbReference type="NCBI Taxonomy" id="442870"/>
    <lineage>
        <taxon>Bacteria</taxon>
        <taxon>Pseudomonadati</taxon>
        <taxon>Acidobacteriota</taxon>
        <taxon>Holophagae</taxon>
        <taxon>Acanthopleuribacterales</taxon>
        <taxon>Acanthopleuribacteraceae</taxon>
        <taxon>Acanthopleuribacter</taxon>
    </lineage>
</organism>
<evidence type="ECO:0000256" key="8">
    <source>
        <dbReference type="RuleBase" id="RU364068"/>
    </source>
</evidence>
<feature type="binding site" evidence="7">
    <location>
        <position position="83"/>
    </location>
    <ligand>
        <name>Mg(2+)</name>
        <dbReference type="ChEBI" id="CHEBI:18420"/>
        <label>1</label>
        <note>catalytic</note>
    </ligand>
</feature>
<dbReference type="GO" id="GO:0007165">
    <property type="term" value="P:signal transduction"/>
    <property type="evidence" value="ECO:0007669"/>
    <property type="project" value="TreeGrafter"/>
</dbReference>
<dbReference type="PRINTS" id="PR00377">
    <property type="entry name" value="IMPHPHTASES"/>
</dbReference>